<feature type="transmembrane region" description="Helical" evidence="1">
    <location>
        <begin position="109"/>
        <end position="129"/>
    </location>
</feature>
<keyword evidence="1" id="KW-0472">Membrane</keyword>
<keyword evidence="1" id="KW-1133">Transmembrane helix</keyword>
<name>A0AA38MI60_9CUCU</name>
<gene>
    <name evidence="2" type="ORF">Zmor_016100</name>
</gene>
<organism evidence="2 3">
    <name type="scientific">Zophobas morio</name>
    <dbReference type="NCBI Taxonomy" id="2755281"/>
    <lineage>
        <taxon>Eukaryota</taxon>
        <taxon>Metazoa</taxon>
        <taxon>Ecdysozoa</taxon>
        <taxon>Arthropoda</taxon>
        <taxon>Hexapoda</taxon>
        <taxon>Insecta</taxon>
        <taxon>Pterygota</taxon>
        <taxon>Neoptera</taxon>
        <taxon>Endopterygota</taxon>
        <taxon>Coleoptera</taxon>
        <taxon>Polyphaga</taxon>
        <taxon>Cucujiformia</taxon>
        <taxon>Tenebrionidae</taxon>
        <taxon>Zophobas</taxon>
    </lineage>
</organism>
<reference evidence="2" key="1">
    <citation type="journal article" date="2023" name="G3 (Bethesda)">
        <title>Whole genome assemblies of Zophobas morio and Tenebrio molitor.</title>
        <authorList>
            <person name="Kaur S."/>
            <person name="Stinson S.A."/>
            <person name="diCenzo G.C."/>
        </authorList>
    </citation>
    <scope>NUCLEOTIDE SEQUENCE</scope>
    <source>
        <strain evidence="2">QUZm001</strain>
    </source>
</reference>
<evidence type="ECO:0000313" key="3">
    <source>
        <dbReference type="Proteomes" id="UP001168821"/>
    </source>
</evidence>
<protein>
    <submittedName>
        <fullName evidence="2">Uncharacterized protein</fullName>
    </submittedName>
</protein>
<dbReference type="Proteomes" id="UP001168821">
    <property type="component" value="Unassembled WGS sequence"/>
</dbReference>
<evidence type="ECO:0000313" key="2">
    <source>
        <dbReference type="EMBL" id="KAJ3657068.1"/>
    </source>
</evidence>
<proteinExistence type="predicted"/>
<comment type="caution">
    <text evidence="2">The sequence shown here is derived from an EMBL/GenBank/DDBJ whole genome shotgun (WGS) entry which is preliminary data.</text>
</comment>
<feature type="transmembrane region" description="Helical" evidence="1">
    <location>
        <begin position="75"/>
        <end position="97"/>
    </location>
</feature>
<dbReference type="AlphaFoldDB" id="A0AA38MI60"/>
<evidence type="ECO:0000256" key="1">
    <source>
        <dbReference type="SAM" id="Phobius"/>
    </source>
</evidence>
<dbReference type="EMBL" id="JALNTZ010000004">
    <property type="protein sequence ID" value="KAJ3657068.1"/>
    <property type="molecule type" value="Genomic_DNA"/>
</dbReference>
<keyword evidence="3" id="KW-1185">Reference proteome</keyword>
<sequence length="155" mass="17753">MSDGYLKSHGKILIDYEAINEIVLGAVGVMMVGVLGFDPMTLHFTYHAAICGILTMLKGCLLLHGIKKENRICVMVHILLSVLSLLLYKAVVIYVALYTPMIIQSYTDSMFITVYFVFFPLFFGFSWYIQFCAFRFYQYLGAQAAAKYVYFERLM</sequence>
<keyword evidence="1" id="KW-0812">Transmembrane</keyword>
<accession>A0AA38MI60</accession>
<feature type="transmembrane region" description="Helical" evidence="1">
    <location>
        <begin position="12"/>
        <end position="37"/>
    </location>
</feature>
<feature type="transmembrane region" description="Helical" evidence="1">
    <location>
        <begin position="43"/>
        <end position="63"/>
    </location>
</feature>